<dbReference type="EC" id="6.1.1.1" evidence="11"/>
<keyword evidence="15" id="KW-1185">Reference proteome</keyword>
<accession>A0A1I0AB55</accession>
<keyword evidence="8 11" id="KW-0030">Aminoacyl-tRNA synthetase</keyword>
<feature type="short sequence motif" description="'HIGH' region" evidence="11">
    <location>
        <begin position="40"/>
        <end position="49"/>
    </location>
</feature>
<evidence type="ECO:0000256" key="2">
    <source>
        <dbReference type="ARBA" id="ARBA00022490"/>
    </source>
</evidence>
<dbReference type="GO" id="GO:0005829">
    <property type="term" value="C:cytosol"/>
    <property type="evidence" value="ECO:0007669"/>
    <property type="project" value="TreeGrafter"/>
</dbReference>
<dbReference type="OrthoDB" id="9804243at2"/>
<dbReference type="SUPFAM" id="SSF52374">
    <property type="entry name" value="Nucleotidylyl transferase"/>
    <property type="match status" value="1"/>
</dbReference>
<dbReference type="Gene3D" id="3.10.290.10">
    <property type="entry name" value="RNA-binding S4 domain"/>
    <property type="match status" value="1"/>
</dbReference>
<dbReference type="HAMAP" id="MF_02006">
    <property type="entry name" value="Tyr_tRNA_synth_type1"/>
    <property type="match status" value="1"/>
</dbReference>
<keyword evidence="2 11" id="KW-0963">Cytoplasm</keyword>
<comment type="subcellular location">
    <subcellularLocation>
        <location evidence="1 11">Cytoplasm</location>
    </subcellularLocation>
</comment>
<keyword evidence="3 11" id="KW-0436">Ligase</keyword>
<dbReference type="InterPro" id="IPR024107">
    <property type="entry name" value="Tyr-tRNA-ligase_bac_1"/>
</dbReference>
<evidence type="ECO:0000313" key="15">
    <source>
        <dbReference type="Proteomes" id="UP000243819"/>
    </source>
</evidence>
<feature type="binding site" evidence="11">
    <location>
        <position position="231"/>
    </location>
    <ligand>
        <name>ATP</name>
        <dbReference type="ChEBI" id="CHEBI:30616"/>
    </ligand>
</feature>
<keyword evidence="7 11" id="KW-0648">Protein biosynthesis</keyword>
<dbReference type="PANTHER" id="PTHR11766:SF0">
    <property type="entry name" value="TYROSINE--TRNA LIGASE, MITOCHONDRIAL"/>
    <property type="match status" value="1"/>
</dbReference>
<evidence type="ECO:0000256" key="1">
    <source>
        <dbReference type="ARBA" id="ARBA00004496"/>
    </source>
</evidence>
<dbReference type="GO" id="GO:0006437">
    <property type="term" value="P:tyrosyl-tRNA aminoacylation"/>
    <property type="evidence" value="ECO:0007669"/>
    <property type="project" value="UniProtKB-UniRule"/>
</dbReference>
<dbReference type="InterPro" id="IPR054608">
    <property type="entry name" value="SYY-like_C"/>
</dbReference>
<evidence type="ECO:0000256" key="10">
    <source>
        <dbReference type="ARBA" id="ARBA00060965"/>
    </source>
</evidence>
<comment type="similarity">
    <text evidence="10 11">Belongs to the class-I aminoacyl-tRNA synthetase family. TyrS type 1 subfamily.</text>
</comment>
<name>A0A1I0AB55_9FIRM</name>
<keyword evidence="5 11" id="KW-0067">ATP-binding</keyword>
<dbReference type="AlphaFoldDB" id="A0A1I0AB55"/>
<dbReference type="InterPro" id="IPR002307">
    <property type="entry name" value="Tyr-tRNA-ligase"/>
</dbReference>
<dbReference type="InterPro" id="IPR024088">
    <property type="entry name" value="Tyr-tRNA-ligase_bac-type"/>
</dbReference>
<organism evidence="14 15">
    <name type="scientific">Anaerobranca gottschalkii DSM 13577</name>
    <dbReference type="NCBI Taxonomy" id="1120990"/>
    <lineage>
        <taxon>Bacteria</taxon>
        <taxon>Bacillati</taxon>
        <taxon>Bacillota</taxon>
        <taxon>Clostridia</taxon>
        <taxon>Eubacteriales</taxon>
        <taxon>Proteinivoracaceae</taxon>
        <taxon>Anaerobranca</taxon>
    </lineage>
</organism>
<dbReference type="PROSITE" id="PS00178">
    <property type="entry name" value="AA_TRNA_LIGASE_I"/>
    <property type="match status" value="1"/>
</dbReference>
<dbReference type="PRINTS" id="PR01040">
    <property type="entry name" value="TRNASYNTHTYR"/>
</dbReference>
<dbReference type="InterPro" id="IPR014729">
    <property type="entry name" value="Rossmann-like_a/b/a_fold"/>
</dbReference>
<comment type="subunit">
    <text evidence="11">Homodimer.</text>
</comment>
<evidence type="ECO:0000259" key="13">
    <source>
        <dbReference type="Pfam" id="PF22421"/>
    </source>
</evidence>
<feature type="short sequence motif" description="'KMSKS' region" evidence="11">
    <location>
        <begin position="228"/>
        <end position="232"/>
    </location>
</feature>
<dbReference type="GO" id="GO:0005524">
    <property type="term" value="F:ATP binding"/>
    <property type="evidence" value="ECO:0007669"/>
    <property type="project" value="UniProtKB-UniRule"/>
</dbReference>
<feature type="binding site" evidence="11">
    <location>
        <position position="172"/>
    </location>
    <ligand>
        <name>L-tyrosine</name>
        <dbReference type="ChEBI" id="CHEBI:58315"/>
    </ligand>
</feature>
<evidence type="ECO:0000256" key="3">
    <source>
        <dbReference type="ARBA" id="ARBA00022598"/>
    </source>
</evidence>
<dbReference type="EMBL" id="FOIF01000018">
    <property type="protein sequence ID" value="SES90480.1"/>
    <property type="molecule type" value="Genomic_DNA"/>
</dbReference>
<sequence length="408" mass="46617">MVNVFDVLQERGFIQQTTHEEEIKELLGKEKVTFYTGYDPTADSLHIGHFLQLMAMAHLQKAGHRPIVLIGGGTTMVGDPTGKTDIRKMLTEEEIKKNSERFKEQISKFLDFGEGKAIMVNNAEWLMDLNYIWFLREIGRHFSVNRMLTAECFKSRMEKGLSFLEFNYMLMQSYDFLELFRRYGCTLQLGGDDQWSNIISGVDLIRRVEGKPAYGMTFTLLTTSEGKKMGKTEKGAIWLDPEKTSPYEFYQYWRNVDDNDVINCLKLLTFVPMDEIRELEKLQGAEINKAKEVLAFEVTKIVHGEEEAIKSRDAAKALFEKGGVAGSIPSTEMEKENFEKGILVLDLLQEAGLTSSKSEGRRLVQQGGISINGEKITDINQVITLEWFEDNAIMIKKGKKVYHQVLIK</sequence>
<dbReference type="NCBIfam" id="TIGR00234">
    <property type="entry name" value="tyrS"/>
    <property type="match status" value="1"/>
</dbReference>
<feature type="binding site" evidence="11">
    <location>
        <position position="168"/>
    </location>
    <ligand>
        <name>L-tyrosine</name>
        <dbReference type="ChEBI" id="CHEBI:58315"/>
    </ligand>
</feature>
<dbReference type="CDD" id="cd00805">
    <property type="entry name" value="TyrRS_core"/>
    <property type="match status" value="1"/>
</dbReference>
<dbReference type="InterPro" id="IPR002305">
    <property type="entry name" value="aa-tRNA-synth_Ic"/>
</dbReference>
<dbReference type="FunFam" id="1.10.240.10:FF:000001">
    <property type="entry name" value="Tyrosine--tRNA ligase"/>
    <property type="match status" value="1"/>
</dbReference>
<dbReference type="FunFam" id="3.40.50.620:FF:000008">
    <property type="entry name" value="Tyrosine--tRNA ligase"/>
    <property type="match status" value="1"/>
</dbReference>
<feature type="binding site" evidence="11">
    <location>
        <position position="35"/>
    </location>
    <ligand>
        <name>L-tyrosine</name>
        <dbReference type="ChEBI" id="CHEBI:58315"/>
    </ligand>
</feature>
<comment type="function">
    <text evidence="11">Catalyzes the attachment of tyrosine to tRNA(Tyr) in a two-step reaction: tyrosine is first activated by ATP to form Tyr-AMP and then transferred to the acceptor end of tRNA(Tyr).</text>
</comment>
<dbReference type="Pfam" id="PF00579">
    <property type="entry name" value="tRNA-synt_1b"/>
    <property type="match status" value="1"/>
</dbReference>
<dbReference type="PROSITE" id="PS50889">
    <property type="entry name" value="S4"/>
    <property type="match status" value="1"/>
</dbReference>
<dbReference type="GO" id="GO:0004831">
    <property type="term" value="F:tyrosine-tRNA ligase activity"/>
    <property type="evidence" value="ECO:0007669"/>
    <property type="project" value="UniProtKB-UniRule"/>
</dbReference>
<reference evidence="15" key="1">
    <citation type="submission" date="2016-10" db="EMBL/GenBank/DDBJ databases">
        <authorList>
            <person name="Varghese N."/>
            <person name="Submissions S."/>
        </authorList>
    </citation>
    <scope>NUCLEOTIDE SEQUENCE [LARGE SCALE GENOMIC DNA]</scope>
    <source>
        <strain evidence="15">DSM 13577</strain>
    </source>
</reference>
<keyword evidence="4 11" id="KW-0547">Nucleotide-binding</keyword>
<evidence type="ECO:0000313" key="14">
    <source>
        <dbReference type="EMBL" id="SES90480.1"/>
    </source>
</evidence>
<dbReference type="SUPFAM" id="SSF55174">
    <property type="entry name" value="Alpha-L RNA-binding motif"/>
    <property type="match status" value="1"/>
</dbReference>
<dbReference type="GO" id="GO:0042803">
    <property type="term" value="F:protein homodimerization activity"/>
    <property type="evidence" value="ECO:0007669"/>
    <property type="project" value="UniProtKB-ARBA"/>
</dbReference>
<evidence type="ECO:0000256" key="4">
    <source>
        <dbReference type="ARBA" id="ARBA00022741"/>
    </source>
</evidence>
<evidence type="ECO:0000256" key="12">
    <source>
        <dbReference type="PROSITE-ProRule" id="PRU00182"/>
    </source>
</evidence>
<dbReference type="Proteomes" id="UP000243819">
    <property type="component" value="Unassembled WGS sequence"/>
</dbReference>
<comment type="catalytic activity">
    <reaction evidence="9 11">
        <text>tRNA(Tyr) + L-tyrosine + ATP = L-tyrosyl-tRNA(Tyr) + AMP + diphosphate + H(+)</text>
        <dbReference type="Rhea" id="RHEA:10220"/>
        <dbReference type="Rhea" id="RHEA-COMP:9706"/>
        <dbReference type="Rhea" id="RHEA-COMP:9707"/>
        <dbReference type="ChEBI" id="CHEBI:15378"/>
        <dbReference type="ChEBI" id="CHEBI:30616"/>
        <dbReference type="ChEBI" id="CHEBI:33019"/>
        <dbReference type="ChEBI" id="CHEBI:58315"/>
        <dbReference type="ChEBI" id="CHEBI:78442"/>
        <dbReference type="ChEBI" id="CHEBI:78536"/>
        <dbReference type="ChEBI" id="CHEBI:456215"/>
        <dbReference type="EC" id="6.1.1.1"/>
    </reaction>
</comment>
<dbReference type="Pfam" id="PF22421">
    <property type="entry name" value="SYY_C-terminal"/>
    <property type="match status" value="1"/>
</dbReference>
<dbReference type="STRING" id="1120990.SAMN03080614_101814"/>
<dbReference type="PANTHER" id="PTHR11766">
    <property type="entry name" value="TYROSYL-TRNA SYNTHETASE"/>
    <property type="match status" value="1"/>
</dbReference>
<gene>
    <name evidence="11" type="primary">tyrS</name>
    <name evidence="14" type="ORF">SAMN03080614_101814</name>
</gene>
<feature type="domain" description="Tyrosine--tRNA ligase SYY-like C-terminal" evidence="13">
    <location>
        <begin position="326"/>
        <end position="404"/>
    </location>
</feature>
<dbReference type="Gene3D" id="1.10.240.10">
    <property type="entry name" value="Tyrosyl-Transfer RNA Synthetase"/>
    <property type="match status" value="1"/>
</dbReference>
<evidence type="ECO:0000256" key="5">
    <source>
        <dbReference type="ARBA" id="ARBA00022840"/>
    </source>
</evidence>
<dbReference type="CDD" id="cd00165">
    <property type="entry name" value="S4"/>
    <property type="match status" value="1"/>
</dbReference>
<evidence type="ECO:0000256" key="8">
    <source>
        <dbReference type="ARBA" id="ARBA00023146"/>
    </source>
</evidence>
<protein>
    <recommendedName>
        <fullName evidence="11">Tyrosine--tRNA ligase</fullName>
        <ecNumber evidence="11">6.1.1.1</ecNumber>
    </recommendedName>
    <alternativeName>
        <fullName evidence="11">Tyrosyl-tRNA synthetase</fullName>
        <shortName evidence="11">TyrRS</shortName>
    </alternativeName>
</protein>
<proteinExistence type="inferred from homology"/>
<dbReference type="GO" id="GO:0003723">
    <property type="term" value="F:RNA binding"/>
    <property type="evidence" value="ECO:0007669"/>
    <property type="project" value="UniProtKB-KW"/>
</dbReference>
<evidence type="ECO:0000256" key="9">
    <source>
        <dbReference type="ARBA" id="ARBA00048248"/>
    </source>
</evidence>
<evidence type="ECO:0000256" key="11">
    <source>
        <dbReference type="HAMAP-Rule" id="MF_02006"/>
    </source>
</evidence>
<dbReference type="RefSeq" id="WP_091350356.1">
    <property type="nucleotide sequence ID" value="NZ_FOIF01000018.1"/>
</dbReference>
<dbReference type="Gene3D" id="3.40.50.620">
    <property type="entry name" value="HUPs"/>
    <property type="match status" value="1"/>
</dbReference>
<evidence type="ECO:0000256" key="6">
    <source>
        <dbReference type="ARBA" id="ARBA00022884"/>
    </source>
</evidence>
<evidence type="ECO:0000256" key="7">
    <source>
        <dbReference type="ARBA" id="ARBA00022917"/>
    </source>
</evidence>
<keyword evidence="6 12" id="KW-0694">RNA-binding</keyword>
<dbReference type="InterPro" id="IPR001412">
    <property type="entry name" value="aa-tRNA-synth_I_CS"/>
</dbReference>
<dbReference type="InterPro" id="IPR036986">
    <property type="entry name" value="S4_RNA-bd_sf"/>
</dbReference>